<dbReference type="Pfam" id="PF01248">
    <property type="entry name" value="Ribosomal_L7Ae"/>
    <property type="match status" value="1"/>
</dbReference>
<proteinExistence type="inferred from homology"/>
<evidence type="ECO:0000256" key="1">
    <source>
        <dbReference type="ARBA" id="ARBA00005824"/>
    </source>
</evidence>
<dbReference type="GO" id="GO:0003735">
    <property type="term" value="F:structural constituent of ribosome"/>
    <property type="evidence" value="ECO:0007669"/>
    <property type="project" value="InterPro"/>
</dbReference>
<keyword evidence="3 4" id="KW-0687">Ribonucleoprotein</keyword>
<comment type="similarity">
    <text evidence="1 4">Belongs to the eukaryotic ribosomal protein eS12 family.</text>
</comment>
<evidence type="ECO:0000256" key="2">
    <source>
        <dbReference type="ARBA" id="ARBA00022980"/>
    </source>
</evidence>
<dbReference type="PANTHER" id="PTHR11843">
    <property type="entry name" value="40S RIBOSOMAL PROTEIN S12"/>
    <property type="match status" value="1"/>
</dbReference>
<dbReference type="PROSITE" id="PS01189">
    <property type="entry name" value="RIBOSOMAL_S12E"/>
    <property type="match status" value="1"/>
</dbReference>
<feature type="domain" description="Ribosomal protein eL8/eL30/eS12/Gadd45" evidence="6">
    <location>
        <begin position="31"/>
        <end position="123"/>
    </location>
</feature>
<dbReference type="PRINTS" id="PR00972">
    <property type="entry name" value="RIBSOMALS12E"/>
</dbReference>
<protein>
    <recommendedName>
        <fullName evidence="4">40S ribosomal protein S12</fullName>
    </recommendedName>
</protein>
<feature type="region of interest" description="Disordered" evidence="5">
    <location>
        <begin position="1"/>
        <end position="20"/>
    </location>
</feature>
<keyword evidence="2 4" id="KW-0689">Ribosomal protein</keyword>
<sequence length="148" mass="16178">MADEEVQMEVEETPVEEEAAPAPATMDLQTALKKVLTNARVHNGLRRGLHECAKELDRRTARLCCLAGDCDSPEYTKVVKALCDEYGVPLVMVDEKRQLGELVGLCKINAEGEVAKVVKCSVAVVTDFGEQSPELTYLLNLVGGEDEE</sequence>
<feature type="compositionally biased region" description="Acidic residues" evidence="5">
    <location>
        <begin position="1"/>
        <end position="19"/>
    </location>
</feature>
<dbReference type="AlphaFoldDB" id="A0A7S1UKF6"/>
<evidence type="ECO:0000259" key="6">
    <source>
        <dbReference type="Pfam" id="PF01248"/>
    </source>
</evidence>
<organism evidence="7">
    <name type="scientific">Phaeomonas parva</name>
    <dbReference type="NCBI Taxonomy" id="124430"/>
    <lineage>
        <taxon>Eukaryota</taxon>
        <taxon>Sar</taxon>
        <taxon>Stramenopiles</taxon>
        <taxon>Ochrophyta</taxon>
        <taxon>Pinguiophyceae</taxon>
        <taxon>Pinguiochrysidales</taxon>
        <taxon>Pinguiochrysidaceae</taxon>
        <taxon>Phaeomonas</taxon>
    </lineage>
</organism>
<evidence type="ECO:0000256" key="3">
    <source>
        <dbReference type="ARBA" id="ARBA00023274"/>
    </source>
</evidence>
<dbReference type="GO" id="GO:1990904">
    <property type="term" value="C:ribonucleoprotein complex"/>
    <property type="evidence" value="ECO:0007669"/>
    <property type="project" value="UniProtKB-KW"/>
</dbReference>
<reference evidence="7" key="1">
    <citation type="submission" date="2021-01" db="EMBL/GenBank/DDBJ databases">
        <authorList>
            <person name="Corre E."/>
            <person name="Pelletier E."/>
            <person name="Niang G."/>
            <person name="Scheremetjew M."/>
            <person name="Finn R."/>
            <person name="Kale V."/>
            <person name="Holt S."/>
            <person name="Cochrane G."/>
            <person name="Meng A."/>
            <person name="Brown T."/>
            <person name="Cohen L."/>
        </authorList>
    </citation>
    <scope>NUCLEOTIDE SEQUENCE</scope>
    <source>
        <strain evidence="7">CCMP2877</strain>
    </source>
</reference>
<evidence type="ECO:0000256" key="4">
    <source>
        <dbReference type="RuleBase" id="RU000670"/>
    </source>
</evidence>
<evidence type="ECO:0000256" key="5">
    <source>
        <dbReference type="SAM" id="MobiDB-lite"/>
    </source>
</evidence>
<dbReference type="GO" id="GO:0005840">
    <property type="term" value="C:ribosome"/>
    <property type="evidence" value="ECO:0007669"/>
    <property type="project" value="UniProtKB-KW"/>
</dbReference>
<gene>
    <name evidence="7" type="ORF">PPAR1163_LOCUS29074</name>
</gene>
<dbReference type="GO" id="GO:0006412">
    <property type="term" value="P:translation"/>
    <property type="evidence" value="ECO:0007669"/>
    <property type="project" value="InterPro"/>
</dbReference>
<dbReference type="SUPFAM" id="SSF55315">
    <property type="entry name" value="L30e-like"/>
    <property type="match status" value="1"/>
</dbReference>
<dbReference type="InterPro" id="IPR004038">
    <property type="entry name" value="Ribosomal_eL8/eL30/eS12/Gad45"/>
</dbReference>
<accession>A0A7S1UKF6</accession>
<evidence type="ECO:0000313" key="7">
    <source>
        <dbReference type="EMBL" id="CAD9270635.1"/>
    </source>
</evidence>
<dbReference type="InterPro" id="IPR000530">
    <property type="entry name" value="Ribosomal_eS12"/>
</dbReference>
<dbReference type="Gene3D" id="3.30.1330.30">
    <property type="match status" value="1"/>
</dbReference>
<dbReference type="EMBL" id="HBGJ01046221">
    <property type="protein sequence ID" value="CAD9270635.1"/>
    <property type="molecule type" value="Transcribed_RNA"/>
</dbReference>
<dbReference type="InterPro" id="IPR047860">
    <property type="entry name" value="Ribosomal_eS12_CS"/>
</dbReference>
<dbReference type="InterPro" id="IPR029064">
    <property type="entry name" value="Ribosomal_eL30-like_sf"/>
</dbReference>
<name>A0A7S1UKF6_9STRA</name>